<feature type="region of interest" description="Disordered" evidence="1">
    <location>
        <begin position="56"/>
        <end position="78"/>
    </location>
</feature>
<organism evidence="2 3">
    <name type="scientific">Methylobacterium hispanicum</name>
    <dbReference type="NCBI Taxonomy" id="270350"/>
    <lineage>
        <taxon>Bacteria</taxon>
        <taxon>Pseudomonadati</taxon>
        <taxon>Pseudomonadota</taxon>
        <taxon>Alphaproteobacteria</taxon>
        <taxon>Hyphomicrobiales</taxon>
        <taxon>Methylobacteriaceae</taxon>
        <taxon>Methylobacterium</taxon>
    </lineage>
</organism>
<name>A0AAV4ZGU5_9HYPH</name>
<evidence type="ECO:0000313" key="2">
    <source>
        <dbReference type="EMBL" id="GJD87331.1"/>
    </source>
</evidence>
<dbReference type="Proteomes" id="UP001055247">
    <property type="component" value="Unassembled WGS sequence"/>
</dbReference>
<gene>
    <name evidence="2" type="ORF">BHAOGJBA_0833</name>
</gene>
<reference evidence="2" key="2">
    <citation type="submission" date="2021-08" db="EMBL/GenBank/DDBJ databases">
        <authorList>
            <person name="Tani A."/>
            <person name="Ola A."/>
            <person name="Ogura Y."/>
            <person name="Katsura K."/>
            <person name="Hayashi T."/>
        </authorList>
    </citation>
    <scope>NUCLEOTIDE SEQUENCE</scope>
    <source>
        <strain evidence="2">DSM 16372</strain>
    </source>
</reference>
<dbReference type="EMBL" id="BPQO01000003">
    <property type="protein sequence ID" value="GJD87331.1"/>
    <property type="molecule type" value="Genomic_DNA"/>
</dbReference>
<comment type="caution">
    <text evidence="2">The sequence shown here is derived from an EMBL/GenBank/DDBJ whole genome shotgun (WGS) entry which is preliminary data.</text>
</comment>
<evidence type="ECO:0000313" key="3">
    <source>
        <dbReference type="Proteomes" id="UP001055247"/>
    </source>
</evidence>
<proteinExistence type="predicted"/>
<evidence type="ECO:0000256" key="1">
    <source>
        <dbReference type="SAM" id="MobiDB-lite"/>
    </source>
</evidence>
<keyword evidence="3" id="KW-1185">Reference proteome</keyword>
<sequence>MQDPDPFSPGRIGATLAVTGLAALMLGETPSPERIATASGCLVTALGAFAVAGLRRPARSPPADAAPPPRAAAPARGPAVSIRVPADIALPGHWSMPLSQRDPRVHAALSMAARRFQDGAPPAGAGAAGGADRAVEP</sequence>
<feature type="region of interest" description="Disordered" evidence="1">
    <location>
        <begin position="116"/>
        <end position="137"/>
    </location>
</feature>
<accession>A0AAV4ZGU5</accession>
<dbReference type="AlphaFoldDB" id="A0AAV4ZGU5"/>
<protein>
    <submittedName>
        <fullName evidence="2">Uncharacterized protein</fullName>
    </submittedName>
</protein>
<dbReference type="RefSeq" id="WP_238229567.1">
    <property type="nucleotide sequence ID" value="NZ_BPQO01000003.1"/>
</dbReference>
<reference evidence="2" key="1">
    <citation type="journal article" date="2016" name="Front. Microbiol.">
        <title>Genome Sequence of the Piezophilic, Mesophilic Sulfate-Reducing Bacterium Desulfovibrio indicus J2T.</title>
        <authorList>
            <person name="Cao J."/>
            <person name="Maignien L."/>
            <person name="Shao Z."/>
            <person name="Alain K."/>
            <person name="Jebbar M."/>
        </authorList>
    </citation>
    <scope>NUCLEOTIDE SEQUENCE</scope>
    <source>
        <strain evidence="2">DSM 16372</strain>
    </source>
</reference>